<organism evidence="2">
    <name type="scientific">Salix viminalis</name>
    <name type="common">Common osier</name>
    <name type="synonym">Basket willow</name>
    <dbReference type="NCBI Taxonomy" id="40686"/>
    <lineage>
        <taxon>Eukaryota</taxon>
        <taxon>Viridiplantae</taxon>
        <taxon>Streptophyta</taxon>
        <taxon>Embryophyta</taxon>
        <taxon>Tracheophyta</taxon>
        <taxon>Spermatophyta</taxon>
        <taxon>Magnoliopsida</taxon>
        <taxon>eudicotyledons</taxon>
        <taxon>Gunneridae</taxon>
        <taxon>Pentapetalae</taxon>
        <taxon>rosids</taxon>
        <taxon>fabids</taxon>
        <taxon>Malpighiales</taxon>
        <taxon>Salicaceae</taxon>
        <taxon>Saliceae</taxon>
        <taxon>Salix</taxon>
    </lineage>
</organism>
<dbReference type="EMBL" id="CAADRP010002040">
    <property type="protein sequence ID" value="VFU59834.1"/>
    <property type="molecule type" value="Genomic_DNA"/>
</dbReference>
<gene>
    <name evidence="2" type="ORF">SVIM_LOCUS441413</name>
</gene>
<feature type="domain" description="HTH three-helical bundle" evidence="1">
    <location>
        <begin position="88"/>
        <end position="127"/>
    </location>
</feature>
<accession>A0A6N2N288</accession>
<dbReference type="Pfam" id="PF25370">
    <property type="entry name" value="HTH_74"/>
    <property type="match status" value="1"/>
</dbReference>
<proteinExistence type="predicted"/>
<sequence length="144" mass="15851">MKRILYSTDDDAYVLAEAQAMGHQRTDVVAPLEKAVEASTETGLCLSSPSIFASIMRNHHMKRKGLVMKPTRADEEDPKRITSSSGSCYLCSLAKAILKLLSSGVFSKMRICQVLGDSPSTSKALRMLLRQDVMIWQRRGLGGC</sequence>
<dbReference type="InterPro" id="IPR057523">
    <property type="entry name" value="HTH_74"/>
</dbReference>
<name>A0A6N2N288_SALVM</name>
<dbReference type="AlphaFoldDB" id="A0A6N2N288"/>
<evidence type="ECO:0000313" key="2">
    <source>
        <dbReference type="EMBL" id="VFU59834.1"/>
    </source>
</evidence>
<evidence type="ECO:0000259" key="1">
    <source>
        <dbReference type="Pfam" id="PF25370"/>
    </source>
</evidence>
<protein>
    <recommendedName>
        <fullName evidence="1">HTH three-helical bundle domain-containing protein</fullName>
    </recommendedName>
</protein>
<reference evidence="2" key="1">
    <citation type="submission" date="2019-03" db="EMBL/GenBank/DDBJ databases">
        <authorList>
            <person name="Mank J."/>
            <person name="Almeida P."/>
        </authorList>
    </citation>
    <scope>NUCLEOTIDE SEQUENCE</scope>
    <source>
        <strain evidence="2">78183</strain>
    </source>
</reference>